<gene>
    <name evidence="3" type="ORF">SAMN05216554_4171</name>
</gene>
<proteinExistence type="predicted"/>
<dbReference type="EMBL" id="FNPZ01000005">
    <property type="protein sequence ID" value="SDZ48912.1"/>
    <property type="molecule type" value="Genomic_DNA"/>
</dbReference>
<feature type="domain" description="Alpha/beta hydrolase fold-3" evidence="2">
    <location>
        <begin position="92"/>
        <end position="302"/>
    </location>
</feature>
<dbReference type="STRING" id="381665.SAMN05216554_4171"/>
<evidence type="ECO:0000313" key="3">
    <source>
        <dbReference type="EMBL" id="SDZ48912.1"/>
    </source>
</evidence>
<dbReference type="Proteomes" id="UP000198891">
    <property type="component" value="Unassembled WGS sequence"/>
</dbReference>
<dbReference type="OrthoDB" id="9803828at2"/>
<dbReference type="AlphaFoldDB" id="A0A1H3TF62"/>
<keyword evidence="4" id="KW-1185">Reference proteome</keyword>
<dbReference type="RefSeq" id="WP_092557456.1">
    <property type="nucleotide sequence ID" value="NZ_FNPZ01000005.1"/>
</dbReference>
<dbReference type="PANTHER" id="PTHR48081">
    <property type="entry name" value="AB HYDROLASE SUPERFAMILY PROTEIN C4A8.06C"/>
    <property type="match status" value="1"/>
</dbReference>
<name>A0A1H3TF62_9MICO</name>
<accession>A0A1H3TF62</accession>
<dbReference type="SUPFAM" id="SSF53474">
    <property type="entry name" value="alpha/beta-Hydrolases"/>
    <property type="match status" value="1"/>
</dbReference>
<dbReference type="PANTHER" id="PTHR48081:SF8">
    <property type="entry name" value="ALPHA_BETA HYDROLASE FOLD-3 DOMAIN-CONTAINING PROTEIN-RELATED"/>
    <property type="match status" value="1"/>
</dbReference>
<keyword evidence="1" id="KW-0378">Hydrolase</keyword>
<dbReference type="InterPro" id="IPR029058">
    <property type="entry name" value="AB_hydrolase_fold"/>
</dbReference>
<dbReference type="InterPro" id="IPR050300">
    <property type="entry name" value="GDXG_lipolytic_enzyme"/>
</dbReference>
<dbReference type="Gene3D" id="3.40.50.1820">
    <property type="entry name" value="alpha/beta hydrolase"/>
    <property type="match status" value="1"/>
</dbReference>
<sequence>MPGPDRGPLDAASARFIELYGAALELPQGGADVEPELTAQIGRERAQLLSTPGRALLSPEARAVEVADHVSDSGLALRSYVPEAGGAGLPVVVYLHGGGFVTGSIAMNDTTCRILAAEGHLVVVSVEYRLAPEHPYPQPLDDAESALEWAADNAKRLFDADTSKLVVMGGSAGGALAAASALRDRDRGRSRIALQALIYPVLDASMSTESYRPEVNGTGYFISADHMRWYWAQYRGSQAGLDSNPYFSPAAAPDLTGLPPAIIITAEFDALRDEGAIYHARLHAAGIASQLIHYDTQIHGFMALFDSVDAAYPAVAELGRLVSRALEDAH</sequence>
<dbReference type="InterPro" id="IPR013094">
    <property type="entry name" value="AB_hydrolase_3"/>
</dbReference>
<protein>
    <submittedName>
        <fullName evidence="3">Acetyl esterase</fullName>
    </submittedName>
</protein>
<evidence type="ECO:0000256" key="1">
    <source>
        <dbReference type="ARBA" id="ARBA00022801"/>
    </source>
</evidence>
<dbReference type="GO" id="GO:0016787">
    <property type="term" value="F:hydrolase activity"/>
    <property type="evidence" value="ECO:0007669"/>
    <property type="project" value="UniProtKB-KW"/>
</dbReference>
<reference evidence="3 4" key="1">
    <citation type="submission" date="2016-10" db="EMBL/GenBank/DDBJ databases">
        <authorList>
            <person name="de Groot N.N."/>
        </authorList>
    </citation>
    <scope>NUCLEOTIDE SEQUENCE [LARGE SCALE GENOMIC DNA]</scope>
    <source>
        <strain evidence="3 4">CGMCC 4.3491</strain>
    </source>
</reference>
<organism evidence="3 4">
    <name type="scientific">Herbiconiux ginsengi</name>
    <dbReference type="NCBI Taxonomy" id="381665"/>
    <lineage>
        <taxon>Bacteria</taxon>
        <taxon>Bacillati</taxon>
        <taxon>Actinomycetota</taxon>
        <taxon>Actinomycetes</taxon>
        <taxon>Micrococcales</taxon>
        <taxon>Microbacteriaceae</taxon>
        <taxon>Herbiconiux</taxon>
    </lineage>
</organism>
<dbReference type="Pfam" id="PF07859">
    <property type="entry name" value="Abhydrolase_3"/>
    <property type="match status" value="1"/>
</dbReference>
<evidence type="ECO:0000313" key="4">
    <source>
        <dbReference type="Proteomes" id="UP000198891"/>
    </source>
</evidence>
<evidence type="ECO:0000259" key="2">
    <source>
        <dbReference type="Pfam" id="PF07859"/>
    </source>
</evidence>